<keyword evidence="11" id="KW-0464">Manganese</keyword>
<dbReference type="InterPro" id="IPR002659">
    <property type="entry name" value="Glyco_trans_31"/>
</dbReference>
<evidence type="ECO:0000256" key="5">
    <source>
        <dbReference type="ARBA" id="ARBA00022679"/>
    </source>
</evidence>
<keyword evidence="5" id="KW-0808">Transferase</keyword>
<feature type="signal peptide" evidence="12">
    <location>
        <begin position="1"/>
        <end position="32"/>
    </location>
</feature>
<name>A0AAW1QYR7_9CHLO</name>
<keyword evidence="14" id="KW-1185">Reference proteome</keyword>
<evidence type="ECO:0000256" key="8">
    <source>
        <dbReference type="ARBA" id="ARBA00022989"/>
    </source>
</evidence>
<accession>A0AAW1QYR7</accession>
<dbReference type="PANTHER" id="PTHR11214">
    <property type="entry name" value="BETA-1,3-N-ACETYLGLUCOSAMINYLTRANSFERASE"/>
    <property type="match status" value="1"/>
</dbReference>
<evidence type="ECO:0000256" key="3">
    <source>
        <dbReference type="ARBA" id="ARBA00008661"/>
    </source>
</evidence>
<keyword evidence="8" id="KW-1133">Transmembrane helix</keyword>
<evidence type="ECO:0000256" key="2">
    <source>
        <dbReference type="ARBA" id="ARBA00004922"/>
    </source>
</evidence>
<keyword evidence="7" id="KW-0735">Signal-anchor</keyword>
<comment type="subcellular location">
    <subcellularLocation>
        <location evidence="1 11">Golgi apparatus membrane</location>
        <topology evidence="1 11">Single-pass type II membrane protein</topology>
    </subcellularLocation>
</comment>
<comment type="caution">
    <text evidence="13">The sequence shown here is derived from an EMBL/GenBank/DDBJ whole genome shotgun (WGS) entry which is preliminary data.</text>
</comment>
<keyword evidence="10" id="KW-0472">Membrane</keyword>
<evidence type="ECO:0000256" key="9">
    <source>
        <dbReference type="ARBA" id="ARBA00023034"/>
    </source>
</evidence>
<evidence type="ECO:0000256" key="12">
    <source>
        <dbReference type="SAM" id="SignalP"/>
    </source>
</evidence>
<evidence type="ECO:0000256" key="10">
    <source>
        <dbReference type="ARBA" id="ARBA00023136"/>
    </source>
</evidence>
<reference evidence="13 14" key="1">
    <citation type="journal article" date="2024" name="Nat. Commun.">
        <title>Phylogenomics reveals the evolutionary origins of lichenization in chlorophyte algae.</title>
        <authorList>
            <person name="Puginier C."/>
            <person name="Libourel C."/>
            <person name="Otte J."/>
            <person name="Skaloud P."/>
            <person name="Haon M."/>
            <person name="Grisel S."/>
            <person name="Petersen M."/>
            <person name="Berrin J.G."/>
            <person name="Delaux P.M."/>
            <person name="Dal Grande F."/>
            <person name="Keller J."/>
        </authorList>
    </citation>
    <scope>NUCLEOTIDE SEQUENCE [LARGE SCALE GENOMIC DNA]</scope>
    <source>
        <strain evidence="13 14">SAG 2145</strain>
    </source>
</reference>
<gene>
    <name evidence="13" type="ORF">WJX74_010664</name>
</gene>
<dbReference type="Gene3D" id="3.90.550.50">
    <property type="match status" value="1"/>
</dbReference>
<comment type="similarity">
    <text evidence="3 11">Belongs to the glycosyltransferase 31 family.</text>
</comment>
<keyword evidence="4 11" id="KW-0328">Glycosyltransferase</keyword>
<sequence>MKSGPRRWAIGVCCSALVVFLLTFVGPKGSSSDLQPVEGVAAQSSRSEFHSDQLHPRGGWLSAAQTSEPLLQHEAPARKKLLAVVGVQTGFTTNREDPTYNYEARRKVLRATWFPANQSALDRFEASTKILLTFVLGRSEDAAAEEGVQIESEDHGGFMRLPVQEAYLSLTNKTLLFLKQTIATYEADFVVKVDDDVYLRLDRLPAAIGQWSKRGSDYIGCMKNGEIYTSAQYRWYEPQHQLLGGGHYFTHAWGPVYVLSWRIAREVTRLNPSSLRYFNNEDVTVGGWMLALNSRHDDERRLCEPSCTDTAIAVYDYPRCAGLCDPIKSMKAMWNSTACQLPALPGAGQTLPELPPIFKFEHQAG</sequence>
<dbReference type="PANTHER" id="PTHR11214:SF85">
    <property type="entry name" value="BETA-1,3-GALACTOSYLTRANSFERASE 12-RELATED"/>
    <property type="match status" value="1"/>
</dbReference>
<keyword evidence="9 11" id="KW-0333">Golgi apparatus</keyword>
<evidence type="ECO:0000256" key="4">
    <source>
        <dbReference type="ARBA" id="ARBA00022676"/>
    </source>
</evidence>
<dbReference type="AlphaFoldDB" id="A0AAW1QYR7"/>
<proteinExistence type="inferred from homology"/>
<keyword evidence="6" id="KW-0812">Transmembrane</keyword>
<evidence type="ECO:0000313" key="14">
    <source>
        <dbReference type="Proteomes" id="UP001438707"/>
    </source>
</evidence>
<evidence type="ECO:0000256" key="1">
    <source>
        <dbReference type="ARBA" id="ARBA00004323"/>
    </source>
</evidence>
<dbReference type="Proteomes" id="UP001438707">
    <property type="component" value="Unassembled WGS sequence"/>
</dbReference>
<protein>
    <recommendedName>
        <fullName evidence="11">Hexosyltransferase</fullName>
        <ecNumber evidence="11">2.4.1.-</ecNumber>
    </recommendedName>
</protein>
<evidence type="ECO:0000256" key="7">
    <source>
        <dbReference type="ARBA" id="ARBA00022968"/>
    </source>
</evidence>
<organism evidence="13 14">
    <name type="scientific">Apatococcus lobatus</name>
    <dbReference type="NCBI Taxonomy" id="904363"/>
    <lineage>
        <taxon>Eukaryota</taxon>
        <taxon>Viridiplantae</taxon>
        <taxon>Chlorophyta</taxon>
        <taxon>core chlorophytes</taxon>
        <taxon>Trebouxiophyceae</taxon>
        <taxon>Chlorellales</taxon>
        <taxon>Chlorellaceae</taxon>
        <taxon>Apatococcus</taxon>
    </lineage>
</organism>
<dbReference type="EMBL" id="JALJOS010000020">
    <property type="protein sequence ID" value="KAK9826698.1"/>
    <property type="molecule type" value="Genomic_DNA"/>
</dbReference>
<feature type="chain" id="PRO_5043530953" description="Hexosyltransferase" evidence="12">
    <location>
        <begin position="33"/>
        <end position="365"/>
    </location>
</feature>
<comment type="pathway">
    <text evidence="2">Protein modification; protein glycosylation.</text>
</comment>
<dbReference type="EC" id="2.4.1.-" evidence="11"/>
<comment type="cofactor">
    <cofactor evidence="11">
        <name>Mn(2+)</name>
        <dbReference type="ChEBI" id="CHEBI:29035"/>
    </cofactor>
</comment>
<evidence type="ECO:0000313" key="13">
    <source>
        <dbReference type="EMBL" id="KAK9826698.1"/>
    </source>
</evidence>
<keyword evidence="12" id="KW-0732">Signal</keyword>
<dbReference type="GO" id="GO:0008378">
    <property type="term" value="F:galactosyltransferase activity"/>
    <property type="evidence" value="ECO:0007669"/>
    <property type="project" value="TreeGrafter"/>
</dbReference>
<evidence type="ECO:0000256" key="6">
    <source>
        <dbReference type="ARBA" id="ARBA00022692"/>
    </source>
</evidence>
<evidence type="ECO:0000256" key="11">
    <source>
        <dbReference type="RuleBase" id="RU363063"/>
    </source>
</evidence>
<dbReference type="GO" id="GO:0000139">
    <property type="term" value="C:Golgi membrane"/>
    <property type="evidence" value="ECO:0007669"/>
    <property type="project" value="UniProtKB-SubCell"/>
</dbReference>
<dbReference type="Pfam" id="PF01762">
    <property type="entry name" value="Galactosyl_T"/>
    <property type="match status" value="1"/>
</dbReference>